<comment type="caution">
    <text evidence="2">The sequence shown here is derived from an EMBL/GenBank/DDBJ whole genome shotgun (WGS) entry which is preliminary data.</text>
</comment>
<protein>
    <submittedName>
        <fullName evidence="2">YndJ family protein</fullName>
    </submittedName>
</protein>
<feature type="transmembrane region" description="Helical" evidence="1">
    <location>
        <begin position="57"/>
        <end position="76"/>
    </location>
</feature>
<dbReference type="Pfam" id="PF14158">
    <property type="entry name" value="YndJ"/>
    <property type="match status" value="1"/>
</dbReference>
<organism evidence="2 3">
    <name type="scientific">Cytobacillus stercorigallinarum</name>
    <dbReference type="NCBI Taxonomy" id="2762240"/>
    <lineage>
        <taxon>Bacteria</taxon>
        <taxon>Bacillati</taxon>
        <taxon>Bacillota</taxon>
        <taxon>Bacilli</taxon>
        <taxon>Bacillales</taxon>
        <taxon>Bacillaceae</taxon>
        <taxon>Cytobacillus</taxon>
    </lineage>
</organism>
<evidence type="ECO:0000256" key="1">
    <source>
        <dbReference type="SAM" id="Phobius"/>
    </source>
</evidence>
<feature type="transmembrane region" description="Helical" evidence="1">
    <location>
        <begin position="82"/>
        <end position="101"/>
    </location>
</feature>
<sequence>MNRQKKTLLILYLILFIITFIVSIDSGYFLLLTVAQMIYVPAMILLIVEKGDWIDRYGWLFITMGVISVFILMVFTSSETNWIFSTIYLIYTVFFCFYGIWRFLNRGFTHFEEFLIDVGLIYLAIGGLWTFAHYNGIDTGFSPMITWLTSIHFHYASFLLPVFAGFLGRVLKGKRRGFYYCSTAILIAPLLLAIGIAVSYWLEVVSVFLYIYGIYGLIYYALSARIHRLFHKSLAVISFASLGVTILFSVAYIISRYGGNEGMTIPFMLQFHGITNSIFFALCGCLAWFFIRPQSRFVKHHIPLSHVRGGVVVGEEVLTKVKDSRKVDGLVEDLQSYSSHSIPKPYQDFYEHTSEFRLFATVQWAKWFKPFAFCYYQVSRFVKQIHLPLHNNKIEMNGELVSVSSKVDGRTNPRAWLRKINNDVCFIALYSAHEHLGKKYMNISLPLPFSAMTGILSLKMDKENLVLTSFQENEQSHEGIYFQWRNHFFRLPLNEKFTMFVSKDGKLMANHHMWIFGISFLFISYEIENRQEKNTKSRTILS</sequence>
<name>A0ABR8QME6_9BACI</name>
<feature type="transmembrane region" description="Helical" evidence="1">
    <location>
        <begin position="267"/>
        <end position="291"/>
    </location>
</feature>
<feature type="transmembrane region" description="Helical" evidence="1">
    <location>
        <begin position="152"/>
        <end position="171"/>
    </location>
</feature>
<gene>
    <name evidence="2" type="ORF">H9655_05795</name>
</gene>
<keyword evidence="1" id="KW-1133">Transmembrane helix</keyword>
<feature type="transmembrane region" description="Helical" evidence="1">
    <location>
        <begin position="234"/>
        <end position="255"/>
    </location>
</feature>
<feature type="transmembrane region" description="Helical" evidence="1">
    <location>
        <begin position="7"/>
        <end position="24"/>
    </location>
</feature>
<feature type="transmembrane region" description="Helical" evidence="1">
    <location>
        <begin position="30"/>
        <end position="48"/>
    </location>
</feature>
<dbReference type="Proteomes" id="UP000657931">
    <property type="component" value="Unassembled WGS sequence"/>
</dbReference>
<reference evidence="2 3" key="1">
    <citation type="submission" date="2020-08" db="EMBL/GenBank/DDBJ databases">
        <title>A Genomic Blueprint of the Chicken Gut Microbiome.</title>
        <authorList>
            <person name="Gilroy R."/>
            <person name="Ravi A."/>
            <person name="Getino M."/>
            <person name="Pursley I."/>
            <person name="Horton D.L."/>
            <person name="Alikhan N.-F."/>
            <person name="Baker D."/>
            <person name="Gharbi K."/>
            <person name="Hall N."/>
            <person name="Watson M."/>
            <person name="Adriaenssens E.M."/>
            <person name="Foster-Nyarko E."/>
            <person name="Jarju S."/>
            <person name="Secka A."/>
            <person name="Antonio M."/>
            <person name="Oren A."/>
            <person name="Chaudhuri R."/>
            <person name="La Ragione R.M."/>
            <person name="Hildebrand F."/>
            <person name="Pallen M.J."/>
        </authorList>
    </citation>
    <scope>NUCLEOTIDE SEQUENCE [LARGE SCALE GENOMIC DNA]</scope>
    <source>
        <strain evidence="2 3">Sa5YUA1</strain>
    </source>
</reference>
<dbReference type="EMBL" id="JACSQT010000002">
    <property type="protein sequence ID" value="MBD7936532.1"/>
    <property type="molecule type" value="Genomic_DNA"/>
</dbReference>
<evidence type="ECO:0000313" key="3">
    <source>
        <dbReference type="Proteomes" id="UP000657931"/>
    </source>
</evidence>
<keyword evidence="1" id="KW-0812">Transmembrane</keyword>
<feature type="transmembrane region" description="Helical" evidence="1">
    <location>
        <begin position="178"/>
        <end position="198"/>
    </location>
</feature>
<dbReference type="InterPro" id="IPR025450">
    <property type="entry name" value="YndJ-like"/>
</dbReference>
<keyword evidence="3" id="KW-1185">Reference proteome</keyword>
<evidence type="ECO:0000313" key="2">
    <source>
        <dbReference type="EMBL" id="MBD7936532.1"/>
    </source>
</evidence>
<feature type="transmembrane region" description="Helical" evidence="1">
    <location>
        <begin position="204"/>
        <end position="222"/>
    </location>
</feature>
<proteinExistence type="predicted"/>
<dbReference type="RefSeq" id="WP_191811857.1">
    <property type="nucleotide sequence ID" value="NZ_JACSQT010000002.1"/>
</dbReference>
<accession>A0ABR8QME6</accession>
<keyword evidence="1" id="KW-0472">Membrane</keyword>
<feature type="transmembrane region" description="Helical" evidence="1">
    <location>
        <begin position="113"/>
        <end position="132"/>
    </location>
</feature>